<dbReference type="InterPro" id="IPR001387">
    <property type="entry name" value="Cro/C1-type_HTH"/>
</dbReference>
<evidence type="ECO:0000313" key="2">
    <source>
        <dbReference type="EMBL" id="HBH1541539.1"/>
    </source>
</evidence>
<name>A0AAN5VJP3_CLODI</name>
<protein>
    <submittedName>
        <fullName evidence="2">Helix-turn-helix transcriptional regulator</fullName>
    </submittedName>
</protein>
<accession>A0AAN5VJP3</accession>
<dbReference type="PROSITE" id="PS50943">
    <property type="entry name" value="HTH_CROC1"/>
    <property type="match status" value="1"/>
</dbReference>
<proteinExistence type="predicted"/>
<comment type="caution">
    <text evidence="2">The sequence shown here is derived from an EMBL/GenBank/DDBJ whole genome shotgun (WGS) entry which is preliminary data.</text>
</comment>
<dbReference type="SMART" id="SM00530">
    <property type="entry name" value="HTH_XRE"/>
    <property type="match status" value="1"/>
</dbReference>
<gene>
    <name evidence="2" type="ORF">KRM00_001000</name>
</gene>
<sequence length="64" mass="7522">MNLERLKEIRLEHGYTQQQFATYIGLSTSTYTDKEAGKTKFKVEELEEILKFLNLDPLELLDLD</sequence>
<organism evidence="2 3">
    <name type="scientific">Clostridioides difficile</name>
    <name type="common">Peptoclostridium difficile</name>
    <dbReference type="NCBI Taxonomy" id="1496"/>
    <lineage>
        <taxon>Bacteria</taxon>
        <taxon>Bacillati</taxon>
        <taxon>Bacillota</taxon>
        <taxon>Clostridia</taxon>
        <taxon>Peptostreptococcales</taxon>
        <taxon>Peptostreptococcaceae</taxon>
        <taxon>Clostridioides</taxon>
    </lineage>
</organism>
<evidence type="ECO:0000259" key="1">
    <source>
        <dbReference type="PROSITE" id="PS50943"/>
    </source>
</evidence>
<dbReference type="Gene3D" id="1.10.260.40">
    <property type="entry name" value="lambda repressor-like DNA-binding domains"/>
    <property type="match status" value="1"/>
</dbReference>
<dbReference type="AlphaFoldDB" id="A0AAN5VJP3"/>
<evidence type="ECO:0000313" key="3">
    <source>
        <dbReference type="Proteomes" id="UP000878956"/>
    </source>
</evidence>
<dbReference type="SUPFAM" id="SSF47413">
    <property type="entry name" value="lambda repressor-like DNA-binding domains"/>
    <property type="match status" value="1"/>
</dbReference>
<dbReference type="GO" id="GO:0003677">
    <property type="term" value="F:DNA binding"/>
    <property type="evidence" value="ECO:0007669"/>
    <property type="project" value="InterPro"/>
</dbReference>
<dbReference type="InterPro" id="IPR010982">
    <property type="entry name" value="Lambda_DNA-bd_dom_sf"/>
</dbReference>
<dbReference type="Proteomes" id="UP000878956">
    <property type="component" value="Unassembled WGS sequence"/>
</dbReference>
<feature type="domain" description="HTH cro/C1-type" evidence="1">
    <location>
        <begin position="6"/>
        <end position="60"/>
    </location>
</feature>
<dbReference type="Pfam" id="PF01381">
    <property type="entry name" value="HTH_3"/>
    <property type="match status" value="1"/>
</dbReference>
<reference evidence="2" key="2">
    <citation type="submission" date="2021-06" db="EMBL/GenBank/DDBJ databases">
        <authorList>
            <consortium name="NCBI Pathogen Detection Project"/>
        </authorList>
    </citation>
    <scope>NUCLEOTIDE SEQUENCE</scope>
    <source>
        <strain evidence="2">HN1000</strain>
    </source>
</reference>
<dbReference type="RefSeq" id="WP_009900701.1">
    <property type="nucleotide sequence ID" value="NZ_BING01000018.1"/>
</dbReference>
<dbReference type="EMBL" id="DAEPXK010000008">
    <property type="protein sequence ID" value="HBH1541539.1"/>
    <property type="molecule type" value="Genomic_DNA"/>
</dbReference>
<dbReference type="CDD" id="cd00093">
    <property type="entry name" value="HTH_XRE"/>
    <property type="match status" value="1"/>
</dbReference>
<reference evidence="2" key="1">
    <citation type="journal article" date="2018" name="Genome Biol.">
        <title>SKESA: strategic k-mer extension for scrupulous assemblies.</title>
        <authorList>
            <person name="Souvorov A."/>
            <person name="Agarwala R."/>
            <person name="Lipman D.J."/>
        </authorList>
    </citation>
    <scope>NUCLEOTIDE SEQUENCE</scope>
    <source>
        <strain evidence="2">HN1000</strain>
    </source>
</reference>